<evidence type="ECO:0000313" key="2">
    <source>
        <dbReference type="Proteomes" id="UP000827609"/>
    </source>
</evidence>
<name>A0AAE8BLI9_9CAUD</name>
<reference evidence="1" key="1">
    <citation type="submission" date="2021-06" db="EMBL/GenBank/DDBJ databases">
        <title>Complete genome sequence of Erwinia phage pEa_SNUABM_7.</title>
        <authorList>
            <person name="Kim S.G."/>
            <person name="Park S.C."/>
        </authorList>
    </citation>
    <scope>NUCLEOTIDE SEQUENCE</scope>
</reference>
<keyword evidence="2" id="KW-1185">Reference proteome</keyword>
<protein>
    <submittedName>
        <fullName evidence="1">Uncharacterized protein</fullName>
    </submittedName>
</protein>
<evidence type="ECO:0000313" key="1">
    <source>
        <dbReference type="EMBL" id="QYW04887.1"/>
    </source>
</evidence>
<organism evidence="1 2">
    <name type="scientific">Erwinia phage pEa_SNUABM_7</name>
    <dbReference type="NCBI Taxonomy" id="2866695"/>
    <lineage>
        <taxon>Viruses</taxon>
        <taxon>Duplodnaviria</taxon>
        <taxon>Heunggongvirae</taxon>
        <taxon>Uroviricota</taxon>
        <taxon>Caudoviricetes</taxon>
        <taxon>Snuvirus</taxon>
        <taxon>Snuvirus SNUABM7</taxon>
    </lineage>
</organism>
<gene>
    <name evidence="1" type="ORF">pEaSNUABM7_00219</name>
</gene>
<accession>A0AAE8BLI9</accession>
<dbReference type="EMBL" id="MZ475896">
    <property type="protein sequence ID" value="QYW04887.1"/>
    <property type="molecule type" value="Genomic_DNA"/>
</dbReference>
<dbReference type="Proteomes" id="UP000827609">
    <property type="component" value="Segment"/>
</dbReference>
<sequence length="338" mass="39128">MIKKAVIKPKKVIKKFVYPKSLPFADFLHMYELYCFRHLTLDQTGYRTWPDVTLEEAYNSIVEKGLTIDDVLREGNHISQSYRDSGYLFNDLNELDKDIGELRSAFIDRRCHLGYAIPLLLQTRVQVMNRYPDMRLTFAYAWAACVKEKLISETKAEKAAIKHNGTERGSQVTFEIECTLEQAQRLEEYIQIRVDAYNYWSDKMRTILKDRRRVNAGPPVSEVVTEFRKSLKGKVPRSLVSRSMNHAMFDWQKWLDSKRSASKKPEGITVESHNSVSLSNAFSFDQMDNALTFGEVKDIAITQVVEGQLEPTRPFKYLIVNGRKKPDSLVFVVTGQYK</sequence>
<proteinExistence type="predicted"/>